<name>A0A0H1QXF3_9EURY</name>
<evidence type="ECO:0000313" key="2">
    <source>
        <dbReference type="EMBL" id="KLK87618.1"/>
    </source>
</evidence>
<accession>A0A0H1QXF3</accession>
<sequence length="101" mass="10945">MNRPGCPRPTAASTSGRKRRRGRPAGPLQPRGRRSRHTAASERRDTPDLVRRHRPGRGPRHLIPGRSRQAGASPPGVPRLRSLPGSAGCCRRGPGVRPQEG</sequence>
<dbReference type="EMBL" id="JXOJ01000005">
    <property type="protein sequence ID" value="KLK87618.1"/>
    <property type="molecule type" value="Genomic_DNA"/>
</dbReference>
<feature type="region of interest" description="Disordered" evidence="1">
    <location>
        <begin position="1"/>
        <end position="101"/>
    </location>
</feature>
<proteinExistence type="predicted"/>
<dbReference type="Proteomes" id="UP000035301">
    <property type="component" value="Unassembled WGS sequence"/>
</dbReference>
<dbReference type="AlphaFoldDB" id="A0A0H1QXF3"/>
<comment type="caution">
    <text evidence="2">The sequence shown here is derived from an EMBL/GenBank/DDBJ whole genome shotgun (WGS) entry which is preliminary data.</text>
</comment>
<feature type="compositionally biased region" description="Basic and acidic residues" evidence="1">
    <location>
        <begin position="39"/>
        <end position="50"/>
    </location>
</feature>
<evidence type="ECO:0000256" key="1">
    <source>
        <dbReference type="SAM" id="MobiDB-lite"/>
    </source>
</evidence>
<gene>
    <name evidence="2" type="ORF">SZ63_09970</name>
</gene>
<reference evidence="2 3" key="1">
    <citation type="journal article" date="2015" name="Int. J. Syst. Evol. Microbiol.">
        <title>Methanoculleus sediminis sp. nov., a methanogen from sediments near a submarine mud volcano.</title>
        <authorList>
            <person name="Chen S.C."/>
            <person name="Chen M.F."/>
            <person name="Lai M.C."/>
            <person name="Weng C.Y."/>
            <person name="Wu S.Y."/>
            <person name="Lin S."/>
            <person name="Yang T.F."/>
            <person name="Chen P.C."/>
        </authorList>
    </citation>
    <scope>NUCLEOTIDE SEQUENCE [LARGE SCALE GENOMIC DNA]</scope>
    <source>
        <strain evidence="2 3">S3Fa</strain>
    </source>
</reference>
<evidence type="ECO:0000313" key="3">
    <source>
        <dbReference type="Proteomes" id="UP000035301"/>
    </source>
</evidence>
<feature type="compositionally biased region" description="Basic residues" evidence="1">
    <location>
        <begin position="51"/>
        <end position="60"/>
    </location>
</feature>
<organism evidence="2 3">
    <name type="scientific">Methanoculleus sediminis</name>
    <dbReference type="NCBI Taxonomy" id="1550566"/>
    <lineage>
        <taxon>Archaea</taxon>
        <taxon>Methanobacteriati</taxon>
        <taxon>Methanobacteriota</taxon>
        <taxon>Stenosarchaea group</taxon>
        <taxon>Methanomicrobia</taxon>
        <taxon>Methanomicrobiales</taxon>
        <taxon>Methanomicrobiaceae</taxon>
        <taxon>Methanoculleus</taxon>
    </lineage>
</organism>
<protein>
    <submittedName>
        <fullName evidence="2">Uncharacterized protein</fullName>
    </submittedName>
</protein>
<keyword evidence="3" id="KW-1185">Reference proteome</keyword>